<reference evidence="1 2" key="1">
    <citation type="submission" date="2023-10" db="EMBL/GenBank/DDBJ databases">
        <title>Draft genome sequence of Xylaria bambusicola isolate GMP-LS, the root and basal stem rot pathogen of sugarcane in Indonesia.</title>
        <authorList>
            <person name="Selvaraj P."/>
            <person name="Muralishankar V."/>
            <person name="Muruganantham S."/>
            <person name="Sp S."/>
            <person name="Haryani S."/>
            <person name="Lau K.J.X."/>
            <person name="Naqvi N.I."/>
        </authorList>
    </citation>
    <scope>NUCLEOTIDE SEQUENCE [LARGE SCALE GENOMIC DNA]</scope>
    <source>
        <strain evidence="1">GMP-LS</strain>
    </source>
</reference>
<name>A0AAN7UP53_9PEZI</name>
<evidence type="ECO:0000313" key="1">
    <source>
        <dbReference type="EMBL" id="KAK5628916.1"/>
    </source>
</evidence>
<dbReference type="EMBL" id="JAWHQM010000010">
    <property type="protein sequence ID" value="KAK5628916.1"/>
    <property type="molecule type" value="Genomic_DNA"/>
</dbReference>
<dbReference type="AlphaFoldDB" id="A0AAN7UP53"/>
<organism evidence="1 2">
    <name type="scientific">Xylaria bambusicola</name>
    <dbReference type="NCBI Taxonomy" id="326684"/>
    <lineage>
        <taxon>Eukaryota</taxon>
        <taxon>Fungi</taxon>
        <taxon>Dikarya</taxon>
        <taxon>Ascomycota</taxon>
        <taxon>Pezizomycotina</taxon>
        <taxon>Sordariomycetes</taxon>
        <taxon>Xylariomycetidae</taxon>
        <taxon>Xylariales</taxon>
        <taxon>Xylariaceae</taxon>
        <taxon>Xylaria</taxon>
    </lineage>
</organism>
<keyword evidence="2" id="KW-1185">Reference proteome</keyword>
<accession>A0AAN7UP53</accession>
<gene>
    <name evidence="1" type="ORF">RRF57_004631</name>
</gene>
<proteinExistence type="predicted"/>
<sequence>MAESLTAGGAVAAVSQLTGELVKLTTNLRHHLKVMRRAPDEVQGFLMEISNFTCLLNFFSELADRPAQNTEKKEQRKRERMVVEIQQQCIYIRDKMEYLVDRFAVLAKGNMTPLGM</sequence>
<evidence type="ECO:0000313" key="2">
    <source>
        <dbReference type="Proteomes" id="UP001305414"/>
    </source>
</evidence>
<dbReference type="Proteomes" id="UP001305414">
    <property type="component" value="Unassembled WGS sequence"/>
</dbReference>
<protein>
    <submittedName>
        <fullName evidence="1">Uncharacterized protein</fullName>
    </submittedName>
</protein>
<comment type="caution">
    <text evidence="1">The sequence shown here is derived from an EMBL/GenBank/DDBJ whole genome shotgun (WGS) entry which is preliminary data.</text>
</comment>